<evidence type="ECO:0000256" key="1">
    <source>
        <dbReference type="SAM" id="Coils"/>
    </source>
</evidence>
<keyword evidence="2" id="KW-1133">Transmembrane helix</keyword>
<organism evidence="3 4">
    <name type="scientific">Tetraparma gracilis</name>
    <dbReference type="NCBI Taxonomy" id="2962635"/>
    <lineage>
        <taxon>Eukaryota</taxon>
        <taxon>Sar</taxon>
        <taxon>Stramenopiles</taxon>
        <taxon>Ochrophyta</taxon>
        <taxon>Bolidophyceae</taxon>
        <taxon>Parmales</taxon>
        <taxon>Triparmaceae</taxon>
        <taxon>Tetraparma</taxon>
    </lineage>
</organism>
<dbReference type="PANTHER" id="PTHR11319:SF35">
    <property type="entry name" value="OUTER MEMBRANE PROTEIN PMPC-RELATED"/>
    <property type="match status" value="1"/>
</dbReference>
<feature type="coiled-coil region" evidence="1">
    <location>
        <begin position="424"/>
        <end position="489"/>
    </location>
</feature>
<protein>
    <recommendedName>
        <fullName evidence="5">TRP C-terminal domain-containing protein</fullName>
    </recommendedName>
</protein>
<feature type="transmembrane region" description="Helical" evidence="2">
    <location>
        <begin position="373"/>
        <end position="395"/>
    </location>
</feature>
<keyword evidence="2" id="KW-0472">Membrane</keyword>
<keyword evidence="2" id="KW-0812">Transmembrane</keyword>
<evidence type="ECO:0008006" key="5">
    <source>
        <dbReference type="Google" id="ProtNLM"/>
    </source>
</evidence>
<keyword evidence="4" id="KW-1185">Reference proteome</keyword>
<dbReference type="EMBL" id="BRYB01005404">
    <property type="protein sequence ID" value="GMI24107.1"/>
    <property type="molecule type" value="Genomic_DNA"/>
</dbReference>
<evidence type="ECO:0000256" key="2">
    <source>
        <dbReference type="SAM" id="Phobius"/>
    </source>
</evidence>
<name>A0ABQ6MD36_9STRA</name>
<reference evidence="3 4" key="1">
    <citation type="journal article" date="2023" name="Commun. Biol.">
        <title>Genome analysis of Parmales, the sister group of diatoms, reveals the evolutionary specialization of diatoms from phago-mixotrophs to photoautotrophs.</title>
        <authorList>
            <person name="Ban H."/>
            <person name="Sato S."/>
            <person name="Yoshikawa S."/>
            <person name="Yamada K."/>
            <person name="Nakamura Y."/>
            <person name="Ichinomiya M."/>
            <person name="Sato N."/>
            <person name="Blanc-Mathieu R."/>
            <person name="Endo H."/>
            <person name="Kuwata A."/>
            <person name="Ogata H."/>
        </authorList>
    </citation>
    <scope>NUCLEOTIDE SEQUENCE [LARGE SCALE GENOMIC DNA]</scope>
</reference>
<feature type="transmembrane region" description="Helical" evidence="2">
    <location>
        <begin position="232"/>
        <end position="253"/>
    </location>
</feature>
<feature type="transmembrane region" description="Helical" evidence="2">
    <location>
        <begin position="342"/>
        <end position="361"/>
    </location>
</feature>
<keyword evidence="1" id="KW-0175">Coiled coil</keyword>
<dbReference type="PANTHER" id="PTHR11319">
    <property type="entry name" value="G PROTEIN-COUPLED RECEPTOR-RELATED"/>
    <property type="match status" value="1"/>
</dbReference>
<sequence>AAYDVCDAPKDCHQLSEEELGNVDIEGFAGALPACILGCVGTAGIDVLGLVATEELPECQPMCKLVTCAVDACGQGDIDRTQFCLLQDVLGNTCQEDFDAGVTYGRGSVPIVDLFDTVDCPVPGTEECFTAFLSDTYGDGWNSNVLTIENEDTGAAINCMQCEFGKCEAGLTSYMKGSSSEYLFVISFLLPTTTTMIFSTFPCLELDTGERWLLADKSIDCDGAAHVVMVAYAWVMVVVFCVGVPGGCFLLLWRQRDKIKVSEVERKADESLGSIRSLFENYKPECWYWEPLEMLRRIFMTGFLVVLARGSYAQIQFCLLVTVVAISMLNTRVPFCKDTDNSVAQAMLWQTAVTLLLCVLVKSEKEVGGDGELGLGVVDAMMVVAQLLFVPLLMYKKFKGDRAGEGGALASVVPIGGDEGVVSLEENQAEQESWQEQLSQAADALRAKAAEADALRAKAAEADVLRAKAAEAESRAETAEGELLRLKQE</sequence>
<gene>
    <name evidence="3" type="ORF">TeGR_g10287</name>
</gene>
<evidence type="ECO:0000313" key="3">
    <source>
        <dbReference type="EMBL" id="GMI24107.1"/>
    </source>
</evidence>
<feature type="non-terminal residue" evidence="3">
    <location>
        <position position="1"/>
    </location>
</feature>
<evidence type="ECO:0000313" key="4">
    <source>
        <dbReference type="Proteomes" id="UP001165060"/>
    </source>
</evidence>
<accession>A0ABQ6MD36</accession>
<feature type="transmembrane region" description="Helical" evidence="2">
    <location>
        <begin position="303"/>
        <end position="330"/>
    </location>
</feature>
<dbReference type="Proteomes" id="UP001165060">
    <property type="component" value="Unassembled WGS sequence"/>
</dbReference>
<comment type="caution">
    <text evidence="3">The sequence shown here is derived from an EMBL/GenBank/DDBJ whole genome shotgun (WGS) entry which is preliminary data.</text>
</comment>
<proteinExistence type="predicted"/>
<feature type="transmembrane region" description="Helical" evidence="2">
    <location>
        <begin position="182"/>
        <end position="201"/>
    </location>
</feature>